<organism evidence="7 8">
    <name type="scientific">Streptomyces rugosispiralis</name>
    <dbReference type="NCBI Taxonomy" id="2967341"/>
    <lineage>
        <taxon>Bacteria</taxon>
        <taxon>Bacillati</taxon>
        <taxon>Actinomycetota</taxon>
        <taxon>Actinomycetes</taxon>
        <taxon>Kitasatosporales</taxon>
        <taxon>Streptomycetaceae</taxon>
        <taxon>Streptomyces</taxon>
    </lineage>
</organism>
<accession>A0ABT1V9M4</accession>
<dbReference type="GO" id="GO:0004519">
    <property type="term" value="F:endonuclease activity"/>
    <property type="evidence" value="ECO:0007669"/>
    <property type="project" value="UniProtKB-KW"/>
</dbReference>
<keyword evidence="3" id="KW-0227">DNA damage</keyword>
<evidence type="ECO:0000256" key="3">
    <source>
        <dbReference type="ARBA" id="ARBA00022763"/>
    </source>
</evidence>
<dbReference type="CDD" id="cd00221">
    <property type="entry name" value="Vsr"/>
    <property type="match status" value="1"/>
</dbReference>
<evidence type="ECO:0000313" key="8">
    <source>
        <dbReference type="Proteomes" id="UP001204746"/>
    </source>
</evidence>
<evidence type="ECO:0000256" key="1">
    <source>
        <dbReference type="ARBA" id="ARBA00022722"/>
    </source>
</evidence>
<proteinExistence type="inferred from homology"/>
<evidence type="ECO:0000256" key="6">
    <source>
        <dbReference type="ARBA" id="ARBA00029466"/>
    </source>
</evidence>
<gene>
    <name evidence="7" type="ORF">NP777_38855</name>
</gene>
<keyword evidence="5" id="KW-0234">DNA repair</keyword>
<dbReference type="Proteomes" id="UP001204746">
    <property type="component" value="Unassembled WGS sequence"/>
</dbReference>
<reference evidence="7 8" key="1">
    <citation type="submission" date="2022-07" db="EMBL/GenBank/DDBJ databases">
        <authorList>
            <person name="Phongsopitanun W."/>
            <person name="Tanasupawat S."/>
        </authorList>
    </citation>
    <scope>NUCLEOTIDE SEQUENCE [LARGE SCALE GENOMIC DNA]</scope>
    <source>
        <strain evidence="7 8">RCU-064</strain>
    </source>
</reference>
<keyword evidence="4" id="KW-0378">Hydrolase</keyword>
<evidence type="ECO:0000256" key="4">
    <source>
        <dbReference type="ARBA" id="ARBA00022801"/>
    </source>
</evidence>
<dbReference type="Pfam" id="PF03852">
    <property type="entry name" value="Vsr"/>
    <property type="match status" value="1"/>
</dbReference>
<dbReference type="SUPFAM" id="SSF52980">
    <property type="entry name" value="Restriction endonuclease-like"/>
    <property type="match status" value="1"/>
</dbReference>
<name>A0ABT1V9M4_9ACTN</name>
<comment type="similarity">
    <text evidence="6">Belongs to the Vsr family.</text>
</comment>
<keyword evidence="2 7" id="KW-0255">Endonuclease</keyword>
<sequence>MNAAARVAEQDRAAGGQHRRTVDVGEGRFARASIALRVYQRTRRIRAYLRWSEAGRTRERYVGEVDGSTRAANLKQAWAAAWALELLSEEPAPAGSWASSRETRAIMAANRGRDTRPELLLRRALHRRGLRYRVSMRPLPKLRRTADVVFTKAQVAVFVDGCFWHGCPEHHRPATKQNSGFWRQKIEGNRARDRETDQLLQEAGWSVIRVWEHEDPDEAAVCITEIVRSRAQ</sequence>
<evidence type="ECO:0000313" key="7">
    <source>
        <dbReference type="EMBL" id="MCQ8194095.1"/>
    </source>
</evidence>
<dbReference type="InterPro" id="IPR004603">
    <property type="entry name" value="DNA_mismatch_endonuc_vsr"/>
</dbReference>
<protein>
    <submittedName>
        <fullName evidence="7">Very short patch repair endonuclease</fullName>
    </submittedName>
</protein>
<dbReference type="EMBL" id="JANIAA010000042">
    <property type="protein sequence ID" value="MCQ8194095.1"/>
    <property type="molecule type" value="Genomic_DNA"/>
</dbReference>
<evidence type="ECO:0000256" key="5">
    <source>
        <dbReference type="ARBA" id="ARBA00023204"/>
    </source>
</evidence>
<dbReference type="NCBIfam" id="TIGR00632">
    <property type="entry name" value="vsr"/>
    <property type="match status" value="1"/>
</dbReference>
<dbReference type="Gene3D" id="3.40.960.10">
    <property type="entry name" value="VSR Endonuclease"/>
    <property type="match status" value="1"/>
</dbReference>
<dbReference type="RefSeq" id="WP_256654884.1">
    <property type="nucleotide sequence ID" value="NZ_JANIAA010000042.1"/>
</dbReference>
<comment type="caution">
    <text evidence="7">The sequence shown here is derived from an EMBL/GenBank/DDBJ whole genome shotgun (WGS) entry which is preliminary data.</text>
</comment>
<dbReference type="InterPro" id="IPR011335">
    <property type="entry name" value="Restrct_endonuc-II-like"/>
</dbReference>
<keyword evidence="8" id="KW-1185">Reference proteome</keyword>
<evidence type="ECO:0000256" key="2">
    <source>
        <dbReference type="ARBA" id="ARBA00022759"/>
    </source>
</evidence>
<keyword evidence="1" id="KW-0540">Nuclease</keyword>